<dbReference type="InterPro" id="IPR004386">
    <property type="entry name" value="Toxin_YafQ-like"/>
</dbReference>
<evidence type="ECO:0000313" key="2">
    <source>
        <dbReference type="EMBL" id="KFI85354.1"/>
    </source>
</evidence>
<name>A0A087CQ04_9BIFI</name>
<dbReference type="GO" id="GO:0004521">
    <property type="term" value="F:RNA endonuclease activity"/>
    <property type="evidence" value="ECO:0007669"/>
    <property type="project" value="TreeGrafter"/>
</dbReference>
<dbReference type="PANTHER" id="PTHR40588">
    <property type="entry name" value="MRNA INTERFERASE TOXIN YAFQ"/>
    <property type="match status" value="1"/>
</dbReference>
<dbReference type="InterPro" id="IPR035093">
    <property type="entry name" value="RelE/ParE_toxin_dom_sf"/>
</dbReference>
<dbReference type="GO" id="GO:0006402">
    <property type="term" value="P:mRNA catabolic process"/>
    <property type="evidence" value="ECO:0007669"/>
    <property type="project" value="TreeGrafter"/>
</dbReference>
<protein>
    <submittedName>
        <fullName evidence="2">Addiction module toxin component YafQ</fullName>
    </submittedName>
</protein>
<evidence type="ECO:0000313" key="3">
    <source>
        <dbReference type="Proteomes" id="UP000028984"/>
    </source>
</evidence>
<dbReference type="OrthoDB" id="7030467at2"/>
<dbReference type="NCBIfam" id="TIGR02385">
    <property type="entry name" value="RelE_StbE"/>
    <property type="match status" value="1"/>
</dbReference>
<dbReference type="EMBL" id="JGZK01000007">
    <property type="protein sequence ID" value="KFI85354.1"/>
    <property type="molecule type" value="Genomic_DNA"/>
</dbReference>
<dbReference type="Pfam" id="PF15738">
    <property type="entry name" value="YafQ_toxin"/>
    <property type="match status" value="1"/>
</dbReference>
<dbReference type="Gene3D" id="3.30.2310.20">
    <property type="entry name" value="RelE-like"/>
    <property type="match status" value="1"/>
</dbReference>
<dbReference type="InterPro" id="IPR007712">
    <property type="entry name" value="RelE/ParE_toxin"/>
</dbReference>
<dbReference type="GO" id="GO:0006415">
    <property type="term" value="P:translational termination"/>
    <property type="evidence" value="ECO:0007669"/>
    <property type="project" value="TreeGrafter"/>
</dbReference>
<accession>A0A087CQ04</accession>
<proteinExistence type="predicted"/>
<dbReference type="SUPFAM" id="SSF143011">
    <property type="entry name" value="RelE-like"/>
    <property type="match status" value="1"/>
</dbReference>
<keyword evidence="3" id="KW-1185">Reference proteome</keyword>
<dbReference type="RefSeq" id="WP_044090647.1">
    <property type="nucleotide sequence ID" value="NZ_JDUW01000036.1"/>
</dbReference>
<comment type="caution">
    <text evidence="2">The sequence shown here is derived from an EMBL/GenBank/DDBJ whole genome shotgun (WGS) entry which is preliminary data.</text>
</comment>
<gene>
    <name evidence="2" type="ORF">BREU_2311</name>
</gene>
<sequence>MAIEEIIATTIFDKDIKALRKKHTPLAPLWDAVDAIVADDKNLLSSKYKDHALTGQWTGFRELHIKGDWLLVYRIDGNGLTLVLTRTSTHDVLYSARTTGKDIDAYRRDEGHTISKH</sequence>
<reference evidence="2 3" key="1">
    <citation type="submission" date="2014-03" db="EMBL/GenBank/DDBJ databases">
        <title>Genomics of Bifidobacteria.</title>
        <authorList>
            <person name="Ventura M."/>
            <person name="Milani C."/>
            <person name="Lugli G.A."/>
        </authorList>
    </citation>
    <scope>NUCLEOTIDE SEQUENCE [LARGE SCALE GENOMIC DNA]</scope>
    <source>
        <strain evidence="2 3">DSM 23975</strain>
    </source>
</reference>
<dbReference type="STRING" id="1437610.BREU_2311"/>
<dbReference type="Proteomes" id="UP000028984">
    <property type="component" value="Unassembled WGS sequence"/>
</dbReference>
<dbReference type="eggNOG" id="COG3041">
    <property type="taxonomic scope" value="Bacteria"/>
</dbReference>
<organism evidence="2 3">
    <name type="scientific">Bifidobacterium reuteri DSM 23975</name>
    <dbReference type="NCBI Taxonomy" id="1437610"/>
    <lineage>
        <taxon>Bacteria</taxon>
        <taxon>Bacillati</taxon>
        <taxon>Actinomycetota</taxon>
        <taxon>Actinomycetes</taxon>
        <taxon>Bifidobacteriales</taxon>
        <taxon>Bifidobacteriaceae</taxon>
        <taxon>Bifidobacterium</taxon>
    </lineage>
</organism>
<evidence type="ECO:0000256" key="1">
    <source>
        <dbReference type="ARBA" id="ARBA00022649"/>
    </source>
</evidence>
<dbReference type="PANTHER" id="PTHR40588:SF1">
    <property type="entry name" value="MRNA INTERFERASE TOXIN YAFQ"/>
    <property type="match status" value="1"/>
</dbReference>
<keyword evidence="1" id="KW-1277">Toxin-antitoxin system</keyword>
<dbReference type="AlphaFoldDB" id="A0A087CQ04"/>